<evidence type="ECO:0000259" key="2">
    <source>
        <dbReference type="PROSITE" id="PS50846"/>
    </source>
</evidence>
<keyword evidence="1" id="KW-0479">Metal-binding</keyword>
<evidence type="ECO:0000313" key="4">
    <source>
        <dbReference type="Proteomes" id="UP000267342"/>
    </source>
</evidence>
<dbReference type="RefSeq" id="WP_027704338.1">
    <property type="nucleotide sequence ID" value="NZ_AP018933.1"/>
</dbReference>
<dbReference type="Pfam" id="PF00403">
    <property type="entry name" value="HMA"/>
    <property type="match status" value="1"/>
</dbReference>
<dbReference type="Gene3D" id="3.30.70.100">
    <property type="match status" value="1"/>
</dbReference>
<dbReference type="CDD" id="cd00371">
    <property type="entry name" value="HMA"/>
    <property type="match status" value="1"/>
</dbReference>
<dbReference type="EMBL" id="AP018933">
    <property type="protein sequence ID" value="BBG31447.1"/>
    <property type="molecule type" value="Genomic_DNA"/>
</dbReference>
<dbReference type="OrthoDB" id="9814359at2"/>
<gene>
    <name evidence="3" type="ORF">ZBT109_2722</name>
</gene>
<dbReference type="FunFam" id="3.30.70.100:FF:000001">
    <property type="entry name" value="ATPase copper transporting beta"/>
    <property type="match status" value="1"/>
</dbReference>
<evidence type="ECO:0000256" key="1">
    <source>
        <dbReference type="ARBA" id="ARBA00022723"/>
    </source>
</evidence>
<dbReference type="STRING" id="1123510.GCA_000620025_00072"/>
<reference evidence="3 4" key="1">
    <citation type="submission" date="2018-09" db="EMBL/GenBank/DDBJ databases">
        <title>Zymobacter palmae IAM14233 (=T109) whole genome analysis.</title>
        <authorList>
            <person name="Yanase H."/>
        </authorList>
    </citation>
    <scope>NUCLEOTIDE SEQUENCE [LARGE SCALE GENOMIC DNA]</scope>
    <source>
        <strain evidence="3 4">IAM14233</strain>
    </source>
</reference>
<dbReference type="GO" id="GO:0046872">
    <property type="term" value="F:metal ion binding"/>
    <property type="evidence" value="ECO:0007669"/>
    <property type="project" value="UniProtKB-KW"/>
</dbReference>
<proteinExistence type="predicted"/>
<organism evidence="3 4">
    <name type="scientific">Zymobacter palmae</name>
    <dbReference type="NCBI Taxonomy" id="33074"/>
    <lineage>
        <taxon>Bacteria</taxon>
        <taxon>Pseudomonadati</taxon>
        <taxon>Pseudomonadota</taxon>
        <taxon>Gammaproteobacteria</taxon>
        <taxon>Oceanospirillales</taxon>
        <taxon>Halomonadaceae</taxon>
        <taxon>Zymobacter group</taxon>
        <taxon>Zymobacter</taxon>
    </lineage>
</organism>
<dbReference type="PROSITE" id="PS50846">
    <property type="entry name" value="HMA_2"/>
    <property type="match status" value="1"/>
</dbReference>
<dbReference type="SUPFAM" id="SSF55008">
    <property type="entry name" value="HMA, heavy metal-associated domain"/>
    <property type="match status" value="1"/>
</dbReference>
<dbReference type="AlphaFoldDB" id="A0A348HIJ5"/>
<evidence type="ECO:0000313" key="3">
    <source>
        <dbReference type="EMBL" id="BBG31447.1"/>
    </source>
</evidence>
<feature type="domain" description="HMA" evidence="2">
    <location>
        <begin position="2"/>
        <end position="67"/>
    </location>
</feature>
<accession>A0A348HIJ5</accession>
<dbReference type="Proteomes" id="UP000267342">
    <property type="component" value="Chromosome"/>
</dbReference>
<dbReference type="PROSITE" id="PS01047">
    <property type="entry name" value="HMA_1"/>
    <property type="match status" value="1"/>
</dbReference>
<protein>
    <submittedName>
        <fullName evidence="3">Copper chaperone</fullName>
    </submittedName>
</protein>
<dbReference type="InterPro" id="IPR017969">
    <property type="entry name" value="Heavy-metal-associated_CS"/>
</dbReference>
<dbReference type="InterPro" id="IPR036163">
    <property type="entry name" value="HMA_dom_sf"/>
</dbReference>
<dbReference type="InterPro" id="IPR006121">
    <property type="entry name" value="HMA_dom"/>
</dbReference>
<sequence>MTTTTLNVSGMVCGGCASKVTQALEAVEGVTRVEVALEAGHVEIDHADGITLAQLKDTVKALGFDVED</sequence>
<keyword evidence="4" id="KW-1185">Reference proteome</keyword>
<name>A0A348HIJ5_9GAMM</name>
<dbReference type="KEGG" id="zpl:ZBT109_2722"/>